<evidence type="ECO:0000256" key="1">
    <source>
        <dbReference type="SAM" id="Phobius"/>
    </source>
</evidence>
<feature type="transmembrane region" description="Helical" evidence="1">
    <location>
        <begin position="37"/>
        <end position="57"/>
    </location>
</feature>
<accession>A0AAD0A8L4</accession>
<gene>
    <name evidence="2" type="ORF">BA20089_00030</name>
</gene>
<protein>
    <submittedName>
        <fullName evidence="2">Uncharacterized protein</fullName>
    </submittedName>
</protein>
<organism evidence="2 3">
    <name type="scientific">Bifidobacterium asteroides DSM 20089</name>
    <dbReference type="NCBI Taxonomy" id="1437594"/>
    <lineage>
        <taxon>Bacteria</taxon>
        <taxon>Bacillati</taxon>
        <taxon>Actinomycetota</taxon>
        <taxon>Actinomycetes</taxon>
        <taxon>Bifidobacteriales</taxon>
        <taxon>Bifidobacteriaceae</taxon>
        <taxon>Bifidobacterium</taxon>
    </lineage>
</organism>
<evidence type="ECO:0000313" key="3">
    <source>
        <dbReference type="Proteomes" id="UP000224056"/>
    </source>
</evidence>
<keyword evidence="1" id="KW-0472">Membrane</keyword>
<feature type="transmembrane region" description="Helical" evidence="1">
    <location>
        <begin position="63"/>
        <end position="83"/>
    </location>
</feature>
<proteinExistence type="predicted"/>
<sequence>MLTCAQAVVAFANAVALIVFGVMLLRDMRRHAARWAYMMMAVTFVQGMLALALQGLGLGVGLSMIQIAILVALAIALDPALIGERAVRRRLKRMDEHDEYIEAKGAGMLGPRPERQRLRRAQCFQCVLAFCGGLRRWGSSSRRSITSSFTTFGRTVQGLSGDRSRRFTGSGSWC</sequence>
<feature type="transmembrane region" description="Helical" evidence="1">
    <location>
        <begin position="6"/>
        <end position="25"/>
    </location>
</feature>
<keyword evidence="1" id="KW-1133">Transmembrane helix</keyword>
<reference evidence="2 3" key="1">
    <citation type="submission" date="2016-10" db="EMBL/GenBank/DDBJ databases">
        <title>The whole genome sequencing and assembly of B. asteroides DSM 20089 strain.</title>
        <authorList>
            <person name="Lee Y.-J."/>
            <person name="Park M.-K."/>
            <person name="Yi H."/>
            <person name="Bahn Y.-S."/>
            <person name="Kim J.F."/>
            <person name="Lee D.-W."/>
        </authorList>
    </citation>
    <scope>NUCLEOTIDE SEQUENCE [LARGE SCALE GENOMIC DNA]</scope>
    <source>
        <strain evidence="2 3">DSM 20089</strain>
    </source>
</reference>
<name>A0AAD0A8L4_9BIFI</name>
<keyword evidence="1" id="KW-0812">Transmembrane</keyword>
<dbReference type="Proteomes" id="UP000224056">
    <property type="component" value="Chromosome"/>
</dbReference>
<dbReference type="EMBL" id="CP017696">
    <property type="protein sequence ID" value="ATO40752.1"/>
    <property type="molecule type" value="Genomic_DNA"/>
</dbReference>
<dbReference type="AlphaFoldDB" id="A0AAD0A8L4"/>
<evidence type="ECO:0000313" key="2">
    <source>
        <dbReference type="EMBL" id="ATO40752.1"/>
    </source>
</evidence>